<dbReference type="InterPro" id="IPR019734">
    <property type="entry name" value="TPR_rpt"/>
</dbReference>
<accession>A0A382RJL9</accession>
<sequence>ISGYRDLLILQVSSAVADSARLYMGSALRNAGNFAESLQAYRDHRAASGTSPGILFRVGEVSLLGGDDAGARKTRLELMRRFPGHRLALDVSRSLSPRNWDERYVRAQVYYRHRDDRRAIDDLRKLLRADPRHELAPSAEYVLGRSYARSGQLARARHTFERLHERHGWPSALYRLAGLQVSGNQDLRAVDTYVDFARSYPQHELADDAMWQAAKAAERRNEFDTARRMYARLAVDYGDSEYAEEAAWGEGFSLYCLRRYEDALVVFRRVGKQARQPHIVDQSLFWAGKAMLRLDRKDEAKLLFTEAASGFPRSYYAARA</sequence>
<dbReference type="Gene3D" id="1.25.40.10">
    <property type="entry name" value="Tetratricopeptide repeat domain"/>
    <property type="match status" value="3"/>
</dbReference>
<gene>
    <name evidence="1" type="ORF">METZ01_LOCUS350743</name>
</gene>
<feature type="non-terminal residue" evidence="1">
    <location>
        <position position="1"/>
    </location>
</feature>
<dbReference type="AlphaFoldDB" id="A0A382RJL9"/>
<evidence type="ECO:0008006" key="2">
    <source>
        <dbReference type="Google" id="ProtNLM"/>
    </source>
</evidence>
<name>A0A382RJL9_9ZZZZ</name>
<dbReference type="Pfam" id="PF13432">
    <property type="entry name" value="TPR_16"/>
    <property type="match status" value="1"/>
</dbReference>
<dbReference type="InterPro" id="IPR011990">
    <property type="entry name" value="TPR-like_helical_dom_sf"/>
</dbReference>
<dbReference type="SUPFAM" id="SSF48452">
    <property type="entry name" value="TPR-like"/>
    <property type="match status" value="1"/>
</dbReference>
<organism evidence="1">
    <name type="scientific">marine metagenome</name>
    <dbReference type="NCBI Taxonomy" id="408172"/>
    <lineage>
        <taxon>unclassified sequences</taxon>
        <taxon>metagenomes</taxon>
        <taxon>ecological metagenomes</taxon>
    </lineage>
</organism>
<dbReference type="EMBL" id="UINC01122216">
    <property type="protein sequence ID" value="SVC97889.1"/>
    <property type="molecule type" value="Genomic_DNA"/>
</dbReference>
<evidence type="ECO:0000313" key="1">
    <source>
        <dbReference type="EMBL" id="SVC97889.1"/>
    </source>
</evidence>
<dbReference type="Pfam" id="PF13174">
    <property type="entry name" value="TPR_6"/>
    <property type="match status" value="2"/>
</dbReference>
<reference evidence="1" key="1">
    <citation type="submission" date="2018-05" db="EMBL/GenBank/DDBJ databases">
        <authorList>
            <person name="Lanie J.A."/>
            <person name="Ng W.-L."/>
            <person name="Kazmierczak K.M."/>
            <person name="Andrzejewski T.M."/>
            <person name="Davidsen T.M."/>
            <person name="Wayne K.J."/>
            <person name="Tettelin H."/>
            <person name="Glass J.I."/>
            <person name="Rusch D."/>
            <person name="Podicherti R."/>
            <person name="Tsui H.-C.T."/>
            <person name="Winkler M.E."/>
        </authorList>
    </citation>
    <scope>NUCLEOTIDE SEQUENCE</scope>
</reference>
<feature type="non-terminal residue" evidence="1">
    <location>
        <position position="320"/>
    </location>
</feature>
<proteinExistence type="predicted"/>
<protein>
    <recommendedName>
        <fullName evidence="2">Outer membrane lipoprotein BamD-like domain-containing protein</fullName>
    </recommendedName>
</protein>